<dbReference type="Proteomes" id="UP000291832">
    <property type="component" value="Unassembled WGS sequence"/>
</dbReference>
<protein>
    <submittedName>
        <fullName evidence="1">Uncharacterized protein</fullName>
    </submittedName>
</protein>
<sequence>MVKVVVANRLVRDGKTYKGGDVVDVTRGEKRVLLGQGKVRAHIEQDKPAALAAKEGK</sequence>
<comment type="caution">
    <text evidence="1">The sequence shown here is derived from an EMBL/GenBank/DDBJ whole genome shotgun (WGS) entry which is preliminary data.</text>
</comment>
<dbReference type="AlphaFoldDB" id="A0A4Q7U025"/>
<gene>
    <name evidence="1" type="ORF">EV139_0863</name>
</gene>
<proteinExistence type="predicted"/>
<keyword evidence="2" id="KW-1185">Reference proteome</keyword>
<accession>A0A4Q7U025</accession>
<dbReference type="RefSeq" id="WP_198677450.1">
    <property type="nucleotide sequence ID" value="NZ_QYAG01000001.1"/>
</dbReference>
<evidence type="ECO:0000313" key="1">
    <source>
        <dbReference type="EMBL" id="RZT66736.1"/>
    </source>
</evidence>
<name>A0A4Q7U025_9MICO</name>
<dbReference type="EMBL" id="SHKI01000003">
    <property type="protein sequence ID" value="RZT66736.1"/>
    <property type="molecule type" value="Genomic_DNA"/>
</dbReference>
<organism evidence="1 2">
    <name type="scientific">Leucobacter luti</name>
    <dbReference type="NCBI Taxonomy" id="340320"/>
    <lineage>
        <taxon>Bacteria</taxon>
        <taxon>Bacillati</taxon>
        <taxon>Actinomycetota</taxon>
        <taxon>Actinomycetes</taxon>
        <taxon>Micrococcales</taxon>
        <taxon>Microbacteriaceae</taxon>
        <taxon>Leucobacter</taxon>
    </lineage>
</organism>
<evidence type="ECO:0000313" key="2">
    <source>
        <dbReference type="Proteomes" id="UP000291832"/>
    </source>
</evidence>
<reference evidence="1 2" key="1">
    <citation type="journal article" date="2015" name="Stand. Genomic Sci.">
        <title>Genomic Encyclopedia of Bacterial and Archaeal Type Strains, Phase III: the genomes of soil and plant-associated and newly described type strains.</title>
        <authorList>
            <person name="Whitman W.B."/>
            <person name="Woyke T."/>
            <person name="Klenk H.P."/>
            <person name="Zhou Y."/>
            <person name="Lilburn T.G."/>
            <person name="Beck B.J."/>
            <person name="De Vos P."/>
            <person name="Vandamme P."/>
            <person name="Eisen J.A."/>
            <person name="Garrity G."/>
            <person name="Hugenholtz P."/>
            <person name="Kyrpides N.C."/>
        </authorList>
    </citation>
    <scope>NUCLEOTIDE SEQUENCE [LARGE SCALE GENOMIC DNA]</scope>
    <source>
        <strain evidence="1 2">RF6</strain>
    </source>
</reference>